<protein>
    <submittedName>
        <fullName evidence="8">C40 family peptidase</fullName>
    </submittedName>
</protein>
<dbReference type="RefSeq" id="WP_249310876.1">
    <property type="nucleotide sequence ID" value="NZ_JACRSU010000001.1"/>
</dbReference>
<dbReference type="GO" id="GO:0008234">
    <property type="term" value="F:cysteine-type peptidase activity"/>
    <property type="evidence" value="ECO:0007669"/>
    <property type="project" value="UniProtKB-KW"/>
</dbReference>
<dbReference type="SMART" id="SM00287">
    <property type="entry name" value="SH3b"/>
    <property type="match status" value="1"/>
</dbReference>
<dbReference type="PANTHER" id="PTHR47053:SF1">
    <property type="entry name" value="MUREIN DD-ENDOPEPTIDASE MEPH-RELATED"/>
    <property type="match status" value="1"/>
</dbReference>
<reference evidence="8" key="1">
    <citation type="submission" date="2020-08" db="EMBL/GenBank/DDBJ databases">
        <title>Genome public.</title>
        <authorList>
            <person name="Liu C."/>
            <person name="Sun Q."/>
        </authorList>
    </citation>
    <scope>NUCLEOTIDE SEQUENCE</scope>
    <source>
        <strain evidence="8">H8</strain>
    </source>
</reference>
<evidence type="ECO:0000259" key="6">
    <source>
        <dbReference type="PROSITE" id="PS51781"/>
    </source>
</evidence>
<dbReference type="Proteomes" id="UP000611762">
    <property type="component" value="Unassembled WGS sequence"/>
</dbReference>
<accession>A0A926HY16</accession>
<dbReference type="SUPFAM" id="SSF54001">
    <property type="entry name" value="Cysteine proteinases"/>
    <property type="match status" value="1"/>
</dbReference>
<keyword evidence="5" id="KW-0732">Signal</keyword>
<feature type="signal peptide" evidence="5">
    <location>
        <begin position="1"/>
        <end position="27"/>
    </location>
</feature>
<feature type="domain" description="SH3b" evidence="6">
    <location>
        <begin position="31"/>
        <end position="96"/>
    </location>
</feature>
<keyword evidence="2" id="KW-0645">Protease</keyword>
<evidence type="ECO:0000256" key="4">
    <source>
        <dbReference type="ARBA" id="ARBA00022807"/>
    </source>
</evidence>
<feature type="chain" id="PRO_5036697252" evidence="5">
    <location>
        <begin position="28"/>
        <end position="239"/>
    </location>
</feature>
<feature type="domain" description="NlpC/P60" evidence="7">
    <location>
        <begin position="115"/>
        <end position="238"/>
    </location>
</feature>
<dbReference type="Gene3D" id="3.90.1720.10">
    <property type="entry name" value="endopeptidase domain like (from Nostoc punctiforme)"/>
    <property type="match status" value="1"/>
</dbReference>
<evidence type="ECO:0000313" key="8">
    <source>
        <dbReference type="EMBL" id="MBC8539660.1"/>
    </source>
</evidence>
<dbReference type="InterPro" id="IPR051202">
    <property type="entry name" value="Peptidase_C40"/>
</dbReference>
<dbReference type="Pfam" id="PF08239">
    <property type="entry name" value="SH3_3"/>
    <property type="match status" value="1"/>
</dbReference>
<dbReference type="EMBL" id="JACRSU010000001">
    <property type="protein sequence ID" value="MBC8539660.1"/>
    <property type="molecule type" value="Genomic_DNA"/>
</dbReference>
<dbReference type="InterPro" id="IPR003646">
    <property type="entry name" value="SH3-like_bac-type"/>
</dbReference>
<dbReference type="PANTHER" id="PTHR47053">
    <property type="entry name" value="MUREIN DD-ENDOPEPTIDASE MEPH-RELATED"/>
    <property type="match status" value="1"/>
</dbReference>
<dbReference type="InterPro" id="IPR000064">
    <property type="entry name" value="NLP_P60_dom"/>
</dbReference>
<dbReference type="Pfam" id="PF00877">
    <property type="entry name" value="NLPC_P60"/>
    <property type="match status" value="1"/>
</dbReference>
<gene>
    <name evidence="8" type="ORF">H8698_01565</name>
</gene>
<keyword evidence="3" id="KW-0378">Hydrolase</keyword>
<evidence type="ECO:0000256" key="2">
    <source>
        <dbReference type="ARBA" id="ARBA00022670"/>
    </source>
</evidence>
<proteinExistence type="inferred from homology"/>
<evidence type="ECO:0000259" key="7">
    <source>
        <dbReference type="PROSITE" id="PS51935"/>
    </source>
</evidence>
<evidence type="ECO:0000256" key="3">
    <source>
        <dbReference type="ARBA" id="ARBA00022801"/>
    </source>
</evidence>
<organism evidence="8 9">
    <name type="scientific">Congzhengia minquanensis</name>
    <dbReference type="NCBI Taxonomy" id="2763657"/>
    <lineage>
        <taxon>Bacteria</taxon>
        <taxon>Bacillati</taxon>
        <taxon>Bacillota</taxon>
        <taxon>Clostridia</taxon>
        <taxon>Eubacteriales</taxon>
        <taxon>Oscillospiraceae</taxon>
        <taxon>Congzhengia</taxon>
    </lineage>
</organism>
<comment type="caution">
    <text evidence="8">The sequence shown here is derived from an EMBL/GenBank/DDBJ whole genome shotgun (WGS) entry which is preliminary data.</text>
</comment>
<dbReference type="AlphaFoldDB" id="A0A926HY16"/>
<name>A0A926HY16_9FIRM</name>
<keyword evidence="4" id="KW-0788">Thiol protease</keyword>
<dbReference type="GO" id="GO:0006508">
    <property type="term" value="P:proteolysis"/>
    <property type="evidence" value="ECO:0007669"/>
    <property type="project" value="UniProtKB-KW"/>
</dbReference>
<evidence type="ECO:0000256" key="5">
    <source>
        <dbReference type="SAM" id="SignalP"/>
    </source>
</evidence>
<sequence length="239" mass="25490">MNPLKKFARIAAITAALAITATITTFAVEFPCTGYSTGDSLNIRSGPDTIYGTYGQINTGDAVQLIGQEGNWYKISTPLAACGYAYISADYITTTAPAQVRSVAPVIYGGTSGNVSAGQRVVQIAEQFLGLPYVYGGSTPAGFDCSGFTSYVFKQLGYTLNRVSADQINNGVPVSKSELQPGDLLLFKKQGAARIHHVGIYVGDGMMIHSPQTGDVIKYASIVNGYYNDCYYAARRIVN</sequence>
<comment type="similarity">
    <text evidence="1">Belongs to the peptidase C40 family.</text>
</comment>
<dbReference type="PROSITE" id="PS51935">
    <property type="entry name" value="NLPC_P60"/>
    <property type="match status" value="1"/>
</dbReference>
<dbReference type="PROSITE" id="PS51781">
    <property type="entry name" value="SH3B"/>
    <property type="match status" value="1"/>
</dbReference>
<keyword evidence="9" id="KW-1185">Reference proteome</keyword>
<dbReference type="Gene3D" id="2.30.30.40">
    <property type="entry name" value="SH3 Domains"/>
    <property type="match status" value="1"/>
</dbReference>
<dbReference type="InterPro" id="IPR038765">
    <property type="entry name" value="Papain-like_cys_pep_sf"/>
</dbReference>
<evidence type="ECO:0000256" key="1">
    <source>
        <dbReference type="ARBA" id="ARBA00007074"/>
    </source>
</evidence>
<evidence type="ECO:0000313" key="9">
    <source>
        <dbReference type="Proteomes" id="UP000611762"/>
    </source>
</evidence>